<dbReference type="SMART" id="SM00487">
    <property type="entry name" value="DEXDc"/>
    <property type="match status" value="1"/>
</dbReference>
<dbReference type="PANTHER" id="PTHR47964">
    <property type="entry name" value="ATP-DEPENDENT DNA HELICASE HOMOLOG RECG, CHLOROPLASTIC"/>
    <property type="match status" value="1"/>
</dbReference>
<keyword evidence="4 15" id="KW-0227">DNA damage</keyword>
<dbReference type="Proteomes" id="UP000254266">
    <property type="component" value="Unassembled WGS sequence"/>
</dbReference>
<organism evidence="18 19">
    <name type="scientific">endosymbiont of Galathealinum brachiosum</name>
    <dbReference type="NCBI Taxonomy" id="2200906"/>
    <lineage>
        <taxon>Bacteria</taxon>
        <taxon>Pseudomonadati</taxon>
        <taxon>Pseudomonadota</taxon>
        <taxon>Gammaproteobacteria</taxon>
        <taxon>sulfur-oxidizing symbionts</taxon>
    </lineage>
</organism>
<keyword evidence="8" id="KW-0238">DNA-binding</keyword>
<dbReference type="EC" id="5.6.2.4" evidence="13 15"/>
<dbReference type="InterPro" id="IPR033454">
    <property type="entry name" value="RecG_wedge"/>
</dbReference>
<dbReference type="EMBL" id="QFXC01000011">
    <property type="protein sequence ID" value="RDH82566.1"/>
    <property type="molecule type" value="Genomic_DNA"/>
</dbReference>
<dbReference type="InterPro" id="IPR001650">
    <property type="entry name" value="Helicase_C-like"/>
</dbReference>
<protein>
    <recommendedName>
        <fullName evidence="2 15">ATP-dependent DNA helicase RecG</fullName>
        <ecNumber evidence="13 15">5.6.2.4</ecNumber>
    </recommendedName>
</protein>
<feature type="domain" description="Helicase ATP-binding" evidence="16">
    <location>
        <begin position="290"/>
        <end position="460"/>
    </location>
</feature>
<dbReference type="SMART" id="SM00490">
    <property type="entry name" value="HELICc"/>
    <property type="match status" value="1"/>
</dbReference>
<dbReference type="Pfam" id="PF19833">
    <property type="entry name" value="RecG_dom3_C"/>
    <property type="match status" value="1"/>
</dbReference>
<accession>A0A370DEH6</accession>
<dbReference type="GO" id="GO:0006310">
    <property type="term" value="P:DNA recombination"/>
    <property type="evidence" value="ECO:0007669"/>
    <property type="project" value="UniProtKB-UniRule"/>
</dbReference>
<comment type="similarity">
    <text evidence="1 15">Belongs to the helicase family. RecG subfamily.</text>
</comment>
<keyword evidence="3 15" id="KW-0547">Nucleotide-binding</keyword>
<dbReference type="Pfam" id="PF17191">
    <property type="entry name" value="RecG_wedge"/>
    <property type="match status" value="1"/>
</dbReference>
<dbReference type="GO" id="GO:0043138">
    <property type="term" value="F:3'-5' DNA helicase activity"/>
    <property type="evidence" value="ECO:0007669"/>
    <property type="project" value="UniProtKB-EC"/>
</dbReference>
<dbReference type="InterPro" id="IPR047112">
    <property type="entry name" value="RecG/Mfd"/>
</dbReference>
<dbReference type="PANTHER" id="PTHR47964:SF1">
    <property type="entry name" value="ATP-DEPENDENT DNA HELICASE HOMOLOG RECG, CHLOROPLASTIC"/>
    <property type="match status" value="1"/>
</dbReference>
<evidence type="ECO:0000259" key="17">
    <source>
        <dbReference type="PROSITE" id="PS51194"/>
    </source>
</evidence>
<keyword evidence="11" id="KW-0413">Isomerase</keyword>
<reference evidence="18 19" key="1">
    <citation type="journal article" date="2018" name="ISME J.">
        <title>Endosymbiont genomes yield clues of tubeworm success.</title>
        <authorList>
            <person name="Li Y."/>
            <person name="Liles M.R."/>
            <person name="Halanych K.M."/>
        </authorList>
    </citation>
    <scope>NUCLEOTIDE SEQUENCE [LARGE SCALE GENOMIC DNA]</scope>
    <source>
        <strain evidence="18">A1464</strain>
    </source>
</reference>
<dbReference type="NCBIfam" id="NF008163">
    <property type="entry name" value="PRK10917.1-1"/>
    <property type="match status" value="1"/>
</dbReference>
<comment type="catalytic activity">
    <reaction evidence="14 15">
        <text>ATP + H2O = ADP + phosphate + H(+)</text>
        <dbReference type="Rhea" id="RHEA:13065"/>
        <dbReference type="ChEBI" id="CHEBI:15377"/>
        <dbReference type="ChEBI" id="CHEBI:15378"/>
        <dbReference type="ChEBI" id="CHEBI:30616"/>
        <dbReference type="ChEBI" id="CHEBI:43474"/>
        <dbReference type="ChEBI" id="CHEBI:456216"/>
        <dbReference type="EC" id="5.6.2.4"/>
    </reaction>
</comment>
<dbReference type="InterPro" id="IPR011545">
    <property type="entry name" value="DEAD/DEAH_box_helicase_dom"/>
</dbReference>
<dbReference type="Pfam" id="PF00270">
    <property type="entry name" value="DEAD"/>
    <property type="match status" value="1"/>
</dbReference>
<evidence type="ECO:0000256" key="9">
    <source>
        <dbReference type="ARBA" id="ARBA00023172"/>
    </source>
</evidence>
<evidence type="ECO:0000256" key="10">
    <source>
        <dbReference type="ARBA" id="ARBA00023204"/>
    </source>
</evidence>
<comment type="function">
    <text evidence="15">Plays a critical role in recombination and DNA repair. Helps process Holliday junction intermediates to mature products by catalyzing branch migration. Has replication fork regression activity, unwinds stalled or blocked replication forks to make a HJ that can be resolved. Has a DNA unwinding activity characteristic of a DNA helicase with 3'-5' polarity.</text>
</comment>
<keyword evidence="10 15" id="KW-0234">DNA repair</keyword>
<dbReference type="SUPFAM" id="SSF50249">
    <property type="entry name" value="Nucleic acid-binding proteins"/>
    <property type="match status" value="1"/>
</dbReference>
<name>A0A370DEH6_9GAMM</name>
<comment type="catalytic activity">
    <reaction evidence="12 15">
        <text>Couples ATP hydrolysis with the unwinding of duplex DNA by translocating in the 3'-5' direction.</text>
        <dbReference type="EC" id="5.6.2.4"/>
    </reaction>
</comment>
<dbReference type="PROSITE" id="PS51192">
    <property type="entry name" value="HELICASE_ATP_BIND_1"/>
    <property type="match status" value="1"/>
</dbReference>
<evidence type="ECO:0000256" key="5">
    <source>
        <dbReference type="ARBA" id="ARBA00022801"/>
    </source>
</evidence>
<dbReference type="Gene3D" id="3.40.50.300">
    <property type="entry name" value="P-loop containing nucleotide triphosphate hydrolases"/>
    <property type="match status" value="2"/>
</dbReference>
<dbReference type="CDD" id="cd04488">
    <property type="entry name" value="RecG_wedge_OBF"/>
    <property type="match status" value="1"/>
</dbReference>
<evidence type="ECO:0000256" key="12">
    <source>
        <dbReference type="ARBA" id="ARBA00034617"/>
    </source>
</evidence>
<evidence type="ECO:0000256" key="3">
    <source>
        <dbReference type="ARBA" id="ARBA00022741"/>
    </source>
</evidence>
<keyword evidence="19" id="KW-1185">Reference proteome</keyword>
<keyword evidence="9 15" id="KW-0233">DNA recombination</keyword>
<proteinExistence type="inferred from homology"/>
<dbReference type="SUPFAM" id="SSF52540">
    <property type="entry name" value="P-loop containing nucleoside triphosphate hydrolases"/>
    <property type="match status" value="2"/>
</dbReference>
<evidence type="ECO:0000256" key="15">
    <source>
        <dbReference type="RuleBase" id="RU363016"/>
    </source>
</evidence>
<evidence type="ECO:0000256" key="8">
    <source>
        <dbReference type="ARBA" id="ARBA00023125"/>
    </source>
</evidence>
<keyword evidence="7 15" id="KW-0067">ATP-binding</keyword>
<evidence type="ECO:0000313" key="18">
    <source>
        <dbReference type="EMBL" id="RDH82566.1"/>
    </source>
</evidence>
<keyword evidence="5 15" id="KW-0378">Hydrolase</keyword>
<evidence type="ECO:0000256" key="2">
    <source>
        <dbReference type="ARBA" id="ARBA00017846"/>
    </source>
</evidence>
<dbReference type="AlphaFoldDB" id="A0A370DEH6"/>
<evidence type="ECO:0000256" key="13">
    <source>
        <dbReference type="ARBA" id="ARBA00034808"/>
    </source>
</evidence>
<dbReference type="InterPro" id="IPR014001">
    <property type="entry name" value="Helicase_ATP-bd"/>
</dbReference>
<dbReference type="InterPro" id="IPR045562">
    <property type="entry name" value="RecG_dom3_C"/>
</dbReference>
<dbReference type="NCBIfam" id="NF008165">
    <property type="entry name" value="PRK10917.1-3"/>
    <property type="match status" value="1"/>
</dbReference>
<dbReference type="NCBIfam" id="NF008166">
    <property type="entry name" value="PRK10917.1-4"/>
    <property type="match status" value="1"/>
</dbReference>
<comment type="caution">
    <text evidence="18">The sequence shown here is derived from an EMBL/GenBank/DDBJ whole genome shotgun (WGS) entry which is preliminary data.</text>
</comment>
<dbReference type="Gene3D" id="2.40.50.140">
    <property type="entry name" value="Nucleic acid-binding proteins"/>
    <property type="match status" value="1"/>
</dbReference>
<dbReference type="Pfam" id="PF00271">
    <property type="entry name" value="Helicase_C"/>
    <property type="match status" value="1"/>
</dbReference>
<gene>
    <name evidence="18" type="ORF">DIZ80_09785</name>
</gene>
<feature type="domain" description="Helicase C-terminal" evidence="17">
    <location>
        <begin position="483"/>
        <end position="639"/>
    </location>
</feature>
<dbReference type="NCBIfam" id="TIGR00643">
    <property type="entry name" value="recG"/>
    <property type="match status" value="1"/>
</dbReference>
<sequence>MEKKLSHSSDLTQLKGVGPKVQERLSKLGLNNIQDILFHLPYRYEDRTRVVPVGVLRHGQSALIEVTVDYTKIAFTRKGKSRRMLLLHVTDGTGSLLLRFFYFNKQQQETLKEGIKLRCFGDVRYGSSSLEIVHPEYFQINENTAPPVDDSLTPVYHTADGVSQILLRRLTGQCLELLNNDSLLPDYLNFPVSGVNENYSLVSALRYVHRPPSGANVNQLFEVSHESQLRLIFEELLAQHLSLKMMREKNRRHSAAHLSSDNHFLYQFLKSLPFDLTMAQQKVNQDILQDLESGVPMMRLVQGDVGSGKTVVAALACLKAIESGSQAAIMAPTEILAEQHYKNFTAWFKPLGIEVAWLSGQIKGKKRDRVLRQISDGGAQVIVGTHALFQSDVKYKNLALAVTDEQHRFGVQQRMALAKKAHNEENSSNNELAHQLIMTATPIPRSLAMTAYADLDYSVIDELPPGRKPITTVVIQQERREEILDRIYKACAEGKQAYWVCTLVEESESLQCQAAQDTAEKLQEVFPDIKVGLIHGRLKSDEKASLMQSFQQGDIKLLVATTVIEVGVDVPNASLMIIENAERLGLSQLHQLRGRVGRGEEASHCVLMFKSPLSEHAKERLAIMRKTNSGFEIARKDLQLRGPGEVLGTRQTGLVQFKIADIVRDEYMLDDVKRVATNLIDSSPESIKPLIDRWVGIAQQYVNVG</sequence>
<dbReference type="FunFam" id="3.40.50.300:FF:000391">
    <property type="entry name" value="ATP-dependent DNA helicase RecG"/>
    <property type="match status" value="1"/>
</dbReference>
<dbReference type="NCBIfam" id="NF008168">
    <property type="entry name" value="PRK10917.2-2"/>
    <property type="match status" value="1"/>
</dbReference>
<dbReference type="PROSITE" id="PS51194">
    <property type="entry name" value="HELICASE_CTER"/>
    <property type="match status" value="1"/>
</dbReference>
<dbReference type="InterPro" id="IPR012340">
    <property type="entry name" value="NA-bd_OB-fold"/>
</dbReference>
<evidence type="ECO:0000313" key="19">
    <source>
        <dbReference type="Proteomes" id="UP000254266"/>
    </source>
</evidence>
<dbReference type="GO" id="GO:0003677">
    <property type="term" value="F:DNA binding"/>
    <property type="evidence" value="ECO:0007669"/>
    <property type="project" value="UniProtKB-KW"/>
</dbReference>
<evidence type="ECO:0000256" key="14">
    <source>
        <dbReference type="ARBA" id="ARBA00048988"/>
    </source>
</evidence>
<dbReference type="GO" id="GO:0005524">
    <property type="term" value="F:ATP binding"/>
    <property type="evidence" value="ECO:0007669"/>
    <property type="project" value="UniProtKB-KW"/>
</dbReference>
<dbReference type="InterPro" id="IPR004609">
    <property type="entry name" value="ATP-dep_DNA_helicase_RecG"/>
</dbReference>
<keyword evidence="6 15" id="KW-0347">Helicase</keyword>
<evidence type="ECO:0000259" key="16">
    <source>
        <dbReference type="PROSITE" id="PS51192"/>
    </source>
</evidence>
<evidence type="ECO:0000256" key="4">
    <source>
        <dbReference type="ARBA" id="ARBA00022763"/>
    </source>
</evidence>
<dbReference type="CDD" id="cd17992">
    <property type="entry name" value="DEXHc_RecG"/>
    <property type="match status" value="1"/>
</dbReference>
<evidence type="ECO:0000256" key="11">
    <source>
        <dbReference type="ARBA" id="ARBA00023235"/>
    </source>
</evidence>
<dbReference type="GO" id="GO:0006281">
    <property type="term" value="P:DNA repair"/>
    <property type="evidence" value="ECO:0007669"/>
    <property type="project" value="UniProtKB-UniRule"/>
</dbReference>
<evidence type="ECO:0000256" key="7">
    <source>
        <dbReference type="ARBA" id="ARBA00022840"/>
    </source>
</evidence>
<dbReference type="InterPro" id="IPR027417">
    <property type="entry name" value="P-loop_NTPase"/>
</dbReference>
<dbReference type="GO" id="GO:0016887">
    <property type="term" value="F:ATP hydrolysis activity"/>
    <property type="evidence" value="ECO:0007669"/>
    <property type="project" value="RHEA"/>
</dbReference>
<evidence type="ECO:0000256" key="6">
    <source>
        <dbReference type="ARBA" id="ARBA00022806"/>
    </source>
</evidence>
<evidence type="ECO:0000256" key="1">
    <source>
        <dbReference type="ARBA" id="ARBA00007504"/>
    </source>
</evidence>